<dbReference type="AlphaFoldDB" id="A0A7R8Z4N5"/>
<dbReference type="Proteomes" id="UP000594454">
    <property type="component" value="Chromosome 6"/>
</dbReference>
<gene>
    <name evidence="2" type="ORF">HERILL_LOCUS15469</name>
</gene>
<evidence type="ECO:0000313" key="2">
    <source>
        <dbReference type="EMBL" id="CAD7093167.1"/>
    </source>
</evidence>
<feature type="signal peptide" evidence="1">
    <location>
        <begin position="1"/>
        <end position="25"/>
    </location>
</feature>
<proteinExistence type="predicted"/>
<evidence type="ECO:0000256" key="1">
    <source>
        <dbReference type="SAM" id="SignalP"/>
    </source>
</evidence>
<dbReference type="EMBL" id="LR899014">
    <property type="protein sequence ID" value="CAD7093167.1"/>
    <property type="molecule type" value="Genomic_DNA"/>
</dbReference>
<accession>A0A7R8Z4N5</accession>
<evidence type="ECO:0000313" key="3">
    <source>
        <dbReference type="Proteomes" id="UP000594454"/>
    </source>
</evidence>
<reference evidence="2 3" key="1">
    <citation type="submission" date="2020-11" db="EMBL/GenBank/DDBJ databases">
        <authorList>
            <person name="Wallbank WR R."/>
            <person name="Pardo Diaz C."/>
            <person name="Kozak K."/>
            <person name="Martin S."/>
            <person name="Jiggins C."/>
            <person name="Moest M."/>
            <person name="Warren A I."/>
            <person name="Generalovic N T."/>
            <person name="Byers J.R.P. K."/>
            <person name="Montejo-Kovacevich G."/>
            <person name="Yen C E."/>
        </authorList>
    </citation>
    <scope>NUCLEOTIDE SEQUENCE [LARGE SCALE GENOMIC DNA]</scope>
</reference>
<organism evidence="2 3">
    <name type="scientific">Hermetia illucens</name>
    <name type="common">Black soldier fly</name>
    <dbReference type="NCBI Taxonomy" id="343691"/>
    <lineage>
        <taxon>Eukaryota</taxon>
        <taxon>Metazoa</taxon>
        <taxon>Ecdysozoa</taxon>
        <taxon>Arthropoda</taxon>
        <taxon>Hexapoda</taxon>
        <taxon>Insecta</taxon>
        <taxon>Pterygota</taxon>
        <taxon>Neoptera</taxon>
        <taxon>Endopterygota</taxon>
        <taxon>Diptera</taxon>
        <taxon>Brachycera</taxon>
        <taxon>Stratiomyomorpha</taxon>
        <taxon>Stratiomyidae</taxon>
        <taxon>Hermetiinae</taxon>
        <taxon>Hermetia</taxon>
    </lineage>
</organism>
<keyword evidence="3" id="KW-1185">Reference proteome</keyword>
<protein>
    <submittedName>
        <fullName evidence="2">Uncharacterized protein</fullName>
    </submittedName>
</protein>
<sequence>MPGSDFNMTHFLIVLMLTVNNGTKQVSNETAENLLNLFQSLRDRTLDQQCTVTRPGISNIAASYAVELLVSILQHKYKELAPAYYAVNNQKDVSIPEGLLGILPHSIRGMLGTFENILPATAKFSQCVACSQIVLDEYENRKIDFLFDVFNSTKYLEDLTGISTLAVCDSEIIECEDSDFEMSD</sequence>
<keyword evidence="1" id="KW-0732">Signal</keyword>
<dbReference type="InParanoid" id="A0A7R8Z4N5"/>
<name>A0A7R8Z4N5_HERIL</name>
<dbReference type="OrthoDB" id="338614at2759"/>
<dbReference type="Gene3D" id="3.40.50.720">
    <property type="entry name" value="NAD(P)-binding Rossmann-like Domain"/>
    <property type="match status" value="1"/>
</dbReference>
<feature type="chain" id="PRO_5030755852" evidence="1">
    <location>
        <begin position="26"/>
        <end position="184"/>
    </location>
</feature>